<dbReference type="InterPro" id="IPR057169">
    <property type="entry name" value="DUF7847"/>
</dbReference>
<accession>A0A0F4JKS1</accession>
<keyword evidence="4" id="KW-1185">Reference proteome</keyword>
<name>A0A0F4JKS1_9ACTN</name>
<feature type="domain" description="DUF7847" evidence="2">
    <location>
        <begin position="26"/>
        <end position="282"/>
    </location>
</feature>
<evidence type="ECO:0000313" key="3">
    <source>
        <dbReference type="EMBL" id="KJY34383.1"/>
    </source>
</evidence>
<evidence type="ECO:0000256" key="1">
    <source>
        <dbReference type="SAM" id="Phobius"/>
    </source>
</evidence>
<feature type="transmembrane region" description="Helical" evidence="1">
    <location>
        <begin position="20"/>
        <end position="42"/>
    </location>
</feature>
<proteinExistence type="predicted"/>
<protein>
    <recommendedName>
        <fullName evidence="2">DUF7847 domain-containing protein</fullName>
    </recommendedName>
</protein>
<feature type="transmembrane region" description="Helical" evidence="1">
    <location>
        <begin position="261"/>
        <end position="282"/>
    </location>
</feature>
<sequence length="317" mass="33130">MLSGAFTAFRRYWKPLTGVILLVQGIGILLVGAAIGIAGVGVDTRFAAVFNLPAGETPAAGDVVALLLYLAPVVVLMLVTMVLLTGMIAAVCPAVIQEAVLGRPTTFAAMWRRCWSRLPSVLGVLVCVGLLAGGPVLVLYAVCVPWLFADGGVPPLPVFVLLLGVLLWMPVMLWLAVRFSLAPAVAVCEGLGPIASMRRSARLVGGGWWRTFGIAALGYLMAAVVGYAVQLPFTFLGMFALLPAVLATGEAGDPTTLLSGIAVYVACMMLGMAVGSVFQLGYPQLVLSLLYVDQRIRKENLAEALLTAAAPAPPGPR</sequence>
<keyword evidence="1" id="KW-0812">Transmembrane</keyword>
<comment type="caution">
    <text evidence="3">The sequence shown here is derived from an EMBL/GenBank/DDBJ whole genome shotgun (WGS) entry which is preliminary data.</text>
</comment>
<dbReference type="PATRIC" id="fig|68223.7.peg.6479"/>
<keyword evidence="1" id="KW-1133">Transmembrane helix</keyword>
<reference evidence="3 4" key="1">
    <citation type="submission" date="2015-02" db="EMBL/GenBank/DDBJ databases">
        <authorList>
            <person name="Ju K.-S."/>
            <person name="Doroghazi J.R."/>
            <person name="Metcalf W."/>
        </authorList>
    </citation>
    <scope>NUCLEOTIDE SEQUENCE [LARGE SCALE GENOMIC DNA]</scope>
    <source>
        <strain evidence="3 4">NRRL ISP-5550</strain>
    </source>
</reference>
<dbReference type="Pfam" id="PF25231">
    <property type="entry name" value="DUF7847"/>
    <property type="match status" value="1"/>
</dbReference>
<evidence type="ECO:0000259" key="2">
    <source>
        <dbReference type="Pfam" id="PF25231"/>
    </source>
</evidence>
<evidence type="ECO:0000313" key="4">
    <source>
        <dbReference type="Proteomes" id="UP000033551"/>
    </source>
</evidence>
<dbReference type="EMBL" id="JZWV01000292">
    <property type="protein sequence ID" value="KJY34383.1"/>
    <property type="molecule type" value="Genomic_DNA"/>
</dbReference>
<dbReference type="Proteomes" id="UP000033551">
    <property type="component" value="Unassembled WGS sequence"/>
</dbReference>
<keyword evidence="1" id="KW-0472">Membrane</keyword>
<feature type="transmembrane region" description="Helical" evidence="1">
    <location>
        <begin position="207"/>
        <end position="225"/>
    </location>
</feature>
<feature type="transmembrane region" description="Helical" evidence="1">
    <location>
        <begin position="155"/>
        <end position="177"/>
    </location>
</feature>
<feature type="transmembrane region" description="Helical" evidence="1">
    <location>
        <begin position="67"/>
        <end position="100"/>
    </location>
</feature>
<gene>
    <name evidence="3" type="ORF">VR44_11970</name>
</gene>
<feature type="transmembrane region" description="Helical" evidence="1">
    <location>
        <begin position="121"/>
        <end position="149"/>
    </location>
</feature>
<dbReference type="AlphaFoldDB" id="A0A0F4JKS1"/>
<organism evidence="3 4">
    <name type="scientific">Streptomyces katrae</name>
    <dbReference type="NCBI Taxonomy" id="68223"/>
    <lineage>
        <taxon>Bacteria</taxon>
        <taxon>Bacillati</taxon>
        <taxon>Actinomycetota</taxon>
        <taxon>Actinomycetes</taxon>
        <taxon>Kitasatosporales</taxon>
        <taxon>Streptomycetaceae</taxon>
        <taxon>Streptomyces</taxon>
    </lineage>
</organism>